<organism evidence="2 3">
    <name type="scientific">Seminavis robusta</name>
    <dbReference type="NCBI Taxonomy" id="568900"/>
    <lineage>
        <taxon>Eukaryota</taxon>
        <taxon>Sar</taxon>
        <taxon>Stramenopiles</taxon>
        <taxon>Ochrophyta</taxon>
        <taxon>Bacillariophyta</taxon>
        <taxon>Bacillariophyceae</taxon>
        <taxon>Bacillariophycidae</taxon>
        <taxon>Naviculales</taxon>
        <taxon>Naviculaceae</taxon>
        <taxon>Seminavis</taxon>
    </lineage>
</organism>
<gene>
    <name evidence="2" type="ORF">SEMRO_71_G039380.1</name>
</gene>
<name>A0A9N8DHQ0_9STRA</name>
<evidence type="ECO:0000256" key="1">
    <source>
        <dbReference type="SAM" id="MobiDB-lite"/>
    </source>
</evidence>
<proteinExistence type="predicted"/>
<comment type="caution">
    <text evidence="2">The sequence shown here is derived from an EMBL/GenBank/DDBJ whole genome shotgun (WGS) entry which is preliminary data.</text>
</comment>
<feature type="compositionally biased region" description="Polar residues" evidence="1">
    <location>
        <begin position="38"/>
        <end position="52"/>
    </location>
</feature>
<accession>A0A9N8DHQ0</accession>
<dbReference type="Proteomes" id="UP001153069">
    <property type="component" value="Unassembled WGS sequence"/>
</dbReference>
<keyword evidence="3" id="KW-1185">Reference proteome</keyword>
<dbReference type="EMBL" id="CAICTM010000070">
    <property type="protein sequence ID" value="CAB9499894.1"/>
    <property type="molecule type" value="Genomic_DNA"/>
</dbReference>
<sequence>MSKRPAPSSTDERITRTSSNEDSEEESSPASSVGQPWAKSTTEITLWQQENAPSPPALVDATSAPAEEPSAKYKSCSNAISNTATEQQKAFLLCMGIGLTSEDGSRQLGDLTVEPYCHLYQPKRNPS</sequence>
<protein>
    <submittedName>
        <fullName evidence="2">Uncharacterized protein</fullName>
    </submittedName>
</protein>
<feature type="region of interest" description="Disordered" evidence="1">
    <location>
        <begin position="1"/>
        <end position="70"/>
    </location>
</feature>
<reference evidence="2" key="1">
    <citation type="submission" date="2020-06" db="EMBL/GenBank/DDBJ databases">
        <authorList>
            <consortium name="Plant Systems Biology data submission"/>
        </authorList>
    </citation>
    <scope>NUCLEOTIDE SEQUENCE</scope>
    <source>
        <strain evidence="2">D6</strain>
    </source>
</reference>
<evidence type="ECO:0000313" key="2">
    <source>
        <dbReference type="EMBL" id="CAB9499894.1"/>
    </source>
</evidence>
<evidence type="ECO:0000313" key="3">
    <source>
        <dbReference type="Proteomes" id="UP001153069"/>
    </source>
</evidence>
<dbReference type="AlphaFoldDB" id="A0A9N8DHQ0"/>